<comment type="cofactor">
    <cofactor evidence="5 6">
        <name>Fe(2+)</name>
        <dbReference type="ChEBI" id="CHEBI:29033"/>
    </cofactor>
    <text evidence="5 6">Binds 1 Fe(2+) ion per subunit.</text>
</comment>
<dbReference type="Proteomes" id="UP000256310">
    <property type="component" value="Unassembled WGS sequence"/>
</dbReference>
<name>A0A3D9FFB1_9SPHN</name>
<dbReference type="GO" id="GO:0046872">
    <property type="term" value="F:metal ion binding"/>
    <property type="evidence" value="ECO:0007669"/>
    <property type="project" value="UniProtKB-KW"/>
</dbReference>
<protein>
    <recommendedName>
        <fullName evidence="6">Dioxygenase</fullName>
        <ecNumber evidence="6">1.13.11.-</ecNumber>
    </recommendedName>
</protein>
<proteinExistence type="inferred from homology"/>
<feature type="binding site" evidence="5">
    <location>
        <position position="182"/>
    </location>
    <ligand>
        <name>Fe cation</name>
        <dbReference type="ChEBI" id="CHEBI:24875"/>
        <note>catalytic</note>
    </ligand>
</feature>
<dbReference type="OrthoDB" id="6636843at2"/>
<gene>
    <name evidence="7" type="ORF">DFR46_0792</name>
</gene>
<evidence type="ECO:0000256" key="3">
    <source>
        <dbReference type="ARBA" id="ARBA00023002"/>
    </source>
</evidence>
<feature type="binding site" evidence="5">
    <location>
        <position position="231"/>
    </location>
    <ligand>
        <name>Fe cation</name>
        <dbReference type="ChEBI" id="CHEBI:24875"/>
        <note>catalytic</note>
    </ligand>
</feature>
<dbReference type="PANTHER" id="PTHR10543:SF89">
    <property type="entry name" value="CAROTENOID 9,10(9',10')-CLEAVAGE DIOXYGENASE 1"/>
    <property type="match status" value="1"/>
</dbReference>
<evidence type="ECO:0000313" key="7">
    <source>
        <dbReference type="EMBL" id="RED15786.1"/>
    </source>
</evidence>
<evidence type="ECO:0000256" key="2">
    <source>
        <dbReference type="ARBA" id="ARBA00022723"/>
    </source>
</evidence>
<sequence>MASAIEKTIRKTVTSGIMGVSKVSAALKTRSDDHPYLTGVHKPMEAELTLTELEVDGAIPAELDGRYLRIGPNPVTPPNAATYHWFLGDGMAHGLRIRNGKAEWYRNRWIRSEAVSRALGEPMVPCPEDRERGSANTNIVGQNGRTWAIVEAGNSPVELSEELETLAINPFDGTLKGPFSAHPHLDPESGEMHSICYKGDVADTVWHTVVGPDGKVVREEPISVEHGPSIHDCAITKNYVIVLDLPVTFSMKTLISGHGFPYRWNPDHKARVGLMPRSGSNADVIWHDVAPCYAFHPCNAFENADGSITMDIVTHDRMFAEGYDGPDGSQSAFERWTIDAKGGVVERSVIDDTNQEFPRFDERLTGKPYRYAYCMASEDSESVPGLINDTRLFKYDLEAGTRETHDFGAHRHPGEFVFVPRGAGEQEGWLVGLVVDMNTDSTDFAILDAANFTGDPVARVRLPHRIPPGFHGNWVDAA</sequence>
<feature type="binding site" evidence="5">
    <location>
        <position position="296"/>
    </location>
    <ligand>
        <name>Fe cation</name>
        <dbReference type="ChEBI" id="CHEBI:24875"/>
        <note>catalytic</note>
    </ligand>
</feature>
<dbReference type="Pfam" id="PF03055">
    <property type="entry name" value="RPE65"/>
    <property type="match status" value="1"/>
</dbReference>
<evidence type="ECO:0000256" key="5">
    <source>
        <dbReference type="PIRSR" id="PIRSR604294-1"/>
    </source>
</evidence>
<feature type="binding site" evidence="5">
    <location>
        <position position="471"/>
    </location>
    <ligand>
        <name>Fe cation</name>
        <dbReference type="ChEBI" id="CHEBI:24875"/>
        <note>catalytic</note>
    </ligand>
</feature>
<accession>A0A3D9FFB1</accession>
<reference evidence="7 8" key="1">
    <citation type="submission" date="2018-07" db="EMBL/GenBank/DDBJ databases">
        <title>Genomic Encyclopedia of Type Strains, Phase IV (KMG-IV): sequencing the most valuable type-strain genomes for metagenomic binning, comparative biology and taxonomic classification.</title>
        <authorList>
            <person name="Goeker M."/>
        </authorList>
    </citation>
    <scope>NUCLEOTIDE SEQUENCE [LARGE SCALE GENOMIC DNA]</scope>
    <source>
        <strain evidence="7 8">DSM 26725</strain>
    </source>
</reference>
<dbReference type="PANTHER" id="PTHR10543">
    <property type="entry name" value="BETA-CAROTENE DIOXYGENASE"/>
    <property type="match status" value="1"/>
</dbReference>
<evidence type="ECO:0000256" key="6">
    <source>
        <dbReference type="RuleBase" id="RU364048"/>
    </source>
</evidence>
<dbReference type="RefSeq" id="WP_116235265.1">
    <property type="nucleotide sequence ID" value="NZ_QRDP01000004.1"/>
</dbReference>
<keyword evidence="2 5" id="KW-0479">Metal-binding</keyword>
<keyword evidence="8" id="KW-1185">Reference proteome</keyword>
<keyword evidence="4 5" id="KW-0408">Iron</keyword>
<organism evidence="7 8">
    <name type="scientific">Parasphingopyxis lamellibrachiae</name>
    <dbReference type="NCBI Taxonomy" id="680125"/>
    <lineage>
        <taxon>Bacteria</taxon>
        <taxon>Pseudomonadati</taxon>
        <taxon>Pseudomonadota</taxon>
        <taxon>Alphaproteobacteria</taxon>
        <taxon>Sphingomonadales</taxon>
        <taxon>Sphingomonadaceae</taxon>
        <taxon>Parasphingopyxis</taxon>
    </lineage>
</organism>
<dbReference type="InterPro" id="IPR004294">
    <property type="entry name" value="Carotenoid_Oase"/>
</dbReference>
<evidence type="ECO:0000256" key="1">
    <source>
        <dbReference type="ARBA" id="ARBA00006787"/>
    </source>
</evidence>
<evidence type="ECO:0000256" key="4">
    <source>
        <dbReference type="ARBA" id="ARBA00023004"/>
    </source>
</evidence>
<dbReference type="AlphaFoldDB" id="A0A3D9FFB1"/>
<keyword evidence="3 6" id="KW-0560">Oxidoreductase</keyword>
<comment type="similarity">
    <text evidence="1 6">Belongs to the carotenoid oxygenase family.</text>
</comment>
<comment type="caution">
    <text evidence="7">The sequence shown here is derived from an EMBL/GenBank/DDBJ whole genome shotgun (WGS) entry which is preliminary data.</text>
</comment>
<dbReference type="EC" id="1.13.11.-" evidence="6"/>
<evidence type="ECO:0000313" key="8">
    <source>
        <dbReference type="Proteomes" id="UP000256310"/>
    </source>
</evidence>
<dbReference type="GO" id="GO:0016121">
    <property type="term" value="P:carotene catabolic process"/>
    <property type="evidence" value="ECO:0007669"/>
    <property type="project" value="TreeGrafter"/>
</dbReference>
<dbReference type="EMBL" id="QRDP01000004">
    <property type="protein sequence ID" value="RED15786.1"/>
    <property type="molecule type" value="Genomic_DNA"/>
</dbReference>
<dbReference type="GO" id="GO:0010436">
    <property type="term" value="F:carotenoid dioxygenase activity"/>
    <property type="evidence" value="ECO:0007669"/>
    <property type="project" value="TreeGrafter"/>
</dbReference>
<keyword evidence="6 7" id="KW-0223">Dioxygenase</keyword>